<protein>
    <submittedName>
        <fullName evidence="1">Uncharacterized protein</fullName>
    </submittedName>
</protein>
<organism evidence="1 2">
    <name type="scientific">Bordetella holmesii CDC-H585-BH</name>
    <dbReference type="NCBI Taxonomy" id="1331206"/>
    <lineage>
        <taxon>Bacteria</taxon>
        <taxon>Pseudomonadati</taxon>
        <taxon>Pseudomonadota</taxon>
        <taxon>Betaproteobacteria</taxon>
        <taxon>Burkholderiales</taxon>
        <taxon>Alcaligenaceae</taxon>
        <taxon>Bordetella</taxon>
    </lineage>
</organism>
<reference evidence="1 2" key="1">
    <citation type="submission" date="2014-03" db="EMBL/GenBank/DDBJ databases">
        <title>Genome sequence of Bordetella holmseii.</title>
        <authorList>
            <person name="Harvill E."/>
            <person name="Goodfield L.L."/>
            <person name="Ivanov Y."/>
            <person name="Meyer J.A."/>
            <person name="Newth C."/>
            <person name="Cassiday P."/>
            <person name="Tondella M.L."/>
            <person name="Liao P."/>
            <person name="Zimmerman J."/>
            <person name="Meert K."/>
            <person name="Wessel D."/>
            <person name="Berger J."/>
            <person name="Dean J.M."/>
            <person name="Holubkov R."/>
            <person name="Burr J."/>
            <person name="Liu T."/>
            <person name="Brinkac L.M."/>
            <person name="Sanka R."/>
            <person name="Kim M."/>
            <person name="Losada L."/>
        </authorList>
    </citation>
    <scope>NUCLEOTIDE SEQUENCE [LARGE SCALE GENOMIC DNA]</scope>
    <source>
        <strain evidence="1 2">CDC-H585-BH</strain>
    </source>
</reference>
<sequence>MLLTPAVDRLLDGHDIRVQRGGGQEVDDGLKGLIGELPDFQRRCDTPCKA</sequence>
<comment type="caution">
    <text evidence="1">The sequence shown here is derived from an EMBL/GenBank/DDBJ whole genome shotgun (WGS) entry which is preliminary data.</text>
</comment>
<proteinExistence type="predicted"/>
<evidence type="ECO:0000313" key="1">
    <source>
        <dbReference type="EMBL" id="KAK95862.1"/>
    </source>
</evidence>
<name>A0A158M646_9BORD</name>
<evidence type="ECO:0000313" key="2">
    <source>
        <dbReference type="Proteomes" id="UP000026682"/>
    </source>
</evidence>
<dbReference type="AlphaFoldDB" id="A0A158M646"/>
<dbReference type="PATRIC" id="fig|1331206.3.peg.1261"/>
<accession>A0A158M646</accession>
<gene>
    <name evidence="1" type="ORF">L497_1057</name>
</gene>
<dbReference type="Proteomes" id="UP000026682">
    <property type="component" value="Unassembled WGS sequence"/>
</dbReference>
<dbReference type="EMBL" id="JFZZ01000047">
    <property type="protein sequence ID" value="KAK95862.1"/>
    <property type="molecule type" value="Genomic_DNA"/>
</dbReference>